<keyword evidence="1 4" id="KW-0808">Transferase</keyword>
<reference evidence="4 5" key="1">
    <citation type="submission" date="2018-11" db="EMBL/GenBank/DDBJ databases">
        <authorList>
            <person name="Na S.W."/>
            <person name="Baik M."/>
        </authorList>
    </citation>
    <scope>NUCLEOTIDE SEQUENCE [LARGE SCALE GENOMIC DNA]</scope>
    <source>
        <strain evidence="4 5">E39</strain>
    </source>
</reference>
<dbReference type="KEGG" id="alq:C7Y71_005695"/>
<protein>
    <submittedName>
        <fullName evidence="4">N-acetyltransferase</fullName>
    </submittedName>
</protein>
<dbReference type="EMBL" id="CP033459">
    <property type="protein sequence ID" value="QFQ12546.1"/>
    <property type="molecule type" value="Genomic_DNA"/>
</dbReference>
<dbReference type="OrthoDB" id="9799096at2"/>
<dbReference type="CDD" id="cd04301">
    <property type="entry name" value="NAT_SF"/>
    <property type="match status" value="1"/>
</dbReference>
<dbReference type="RefSeq" id="WP_111897413.1">
    <property type="nucleotide sequence ID" value="NZ_CP033459.1"/>
</dbReference>
<gene>
    <name evidence="4" type="ORF">C7Y71_005695</name>
</gene>
<accession>A0A5P8E6J0</accession>
<evidence type="ECO:0000256" key="1">
    <source>
        <dbReference type="ARBA" id="ARBA00022679"/>
    </source>
</evidence>
<evidence type="ECO:0000313" key="5">
    <source>
        <dbReference type="Proteomes" id="UP000249375"/>
    </source>
</evidence>
<keyword evidence="5" id="KW-1185">Reference proteome</keyword>
<sequence>MIRPFRAEDAASIAEIYNYYVLYTTTSFETIAVSAEQMRDRLTAFSREAPVLVAEEDGAIVGYCYAHPWKERAAYSHTYETTVYLTQEVLGKGYGRMLMERLIKGCRQLDIRVLIACITAENTASCKFHEQLGFRKVSEFHQVGRKFDKWLDVVDYELIL</sequence>
<dbReference type="Gene3D" id="3.40.630.30">
    <property type="match status" value="1"/>
</dbReference>
<dbReference type="AlphaFoldDB" id="A0A5P8E6J0"/>
<keyword evidence="2" id="KW-0012">Acyltransferase</keyword>
<dbReference type="InterPro" id="IPR000182">
    <property type="entry name" value="GNAT_dom"/>
</dbReference>
<dbReference type="InterPro" id="IPR016181">
    <property type="entry name" value="Acyl_CoA_acyltransferase"/>
</dbReference>
<evidence type="ECO:0000313" key="4">
    <source>
        <dbReference type="EMBL" id="QFQ12546.1"/>
    </source>
</evidence>
<organism evidence="4 5">
    <name type="scientific">Pseudoprevotella muciniphila</name>
    <dbReference type="NCBI Taxonomy" id="2133944"/>
    <lineage>
        <taxon>Bacteria</taxon>
        <taxon>Pseudomonadati</taxon>
        <taxon>Bacteroidota</taxon>
        <taxon>Bacteroidia</taxon>
        <taxon>Bacteroidales</taxon>
        <taxon>Prevotellaceae</taxon>
        <taxon>Pseudoprevotella</taxon>
    </lineage>
</organism>
<proteinExistence type="predicted"/>
<dbReference type="Proteomes" id="UP000249375">
    <property type="component" value="Chromosome"/>
</dbReference>
<dbReference type="GO" id="GO:0016747">
    <property type="term" value="F:acyltransferase activity, transferring groups other than amino-acyl groups"/>
    <property type="evidence" value="ECO:0007669"/>
    <property type="project" value="InterPro"/>
</dbReference>
<dbReference type="PANTHER" id="PTHR43072:SF23">
    <property type="entry name" value="UPF0039 PROTEIN C11D3.02C"/>
    <property type="match status" value="1"/>
</dbReference>
<dbReference type="PANTHER" id="PTHR43072">
    <property type="entry name" value="N-ACETYLTRANSFERASE"/>
    <property type="match status" value="1"/>
</dbReference>
<feature type="domain" description="N-acetyltransferase" evidence="3">
    <location>
        <begin position="1"/>
        <end position="160"/>
    </location>
</feature>
<dbReference type="PROSITE" id="PS51186">
    <property type="entry name" value="GNAT"/>
    <property type="match status" value="1"/>
</dbReference>
<name>A0A5P8E6J0_9BACT</name>
<evidence type="ECO:0000256" key="2">
    <source>
        <dbReference type="ARBA" id="ARBA00023315"/>
    </source>
</evidence>
<evidence type="ECO:0000259" key="3">
    <source>
        <dbReference type="PROSITE" id="PS51186"/>
    </source>
</evidence>
<dbReference type="SUPFAM" id="SSF55729">
    <property type="entry name" value="Acyl-CoA N-acyltransferases (Nat)"/>
    <property type="match status" value="1"/>
</dbReference>
<dbReference type="Pfam" id="PF13420">
    <property type="entry name" value="Acetyltransf_4"/>
    <property type="match status" value="1"/>
</dbReference>